<dbReference type="InterPro" id="IPR006656">
    <property type="entry name" value="Mopterin_OxRdtase"/>
</dbReference>
<dbReference type="PROSITE" id="PS00642">
    <property type="entry name" value="COMPLEX1_75K_2"/>
    <property type="match status" value="1"/>
</dbReference>
<evidence type="ECO:0000313" key="17">
    <source>
        <dbReference type="EMBL" id="KAB8167099.1"/>
    </source>
</evidence>
<evidence type="ECO:0000256" key="11">
    <source>
        <dbReference type="ARBA" id="ARBA00047712"/>
    </source>
</evidence>
<evidence type="ECO:0000256" key="10">
    <source>
        <dbReference type="ARBA" id="ARBA00023027"/>
    </source>
</evidence>
<dbReference type="GO" id="GO:0051539">
    <property type="term" value="F:4 iron, 4 sulfur cluster binding"/>
    <property type="evidence" value="ECO:0007669"/>
    <property type="project" value="UniProtKB-KW"/>
</dbReference>
<dbReference type="InterPro" id="IPR010228">
    <property type="entry name" value="NADH_UbQ_OxRdtase_Gsu"/>
</dbReference>
<dbReference type="Pfam" id="PF00384">
    <property type="entry name" value="Molybdopterin"/>
    <property type="match status" value="1"/>
</dbReference>
<dbReference type="Gene3D" id="2.20.25.90">
    <property type="entry name" value="ADC-like domains"/>
    <property type="match status" value="1"/>
</dbReference>
<dbReference type="SUPFAM" id="SSF54292">
    <property type="entry name" value="2Fe-2S ferredoxin-like"/>
    <property type="match status" value="1"/>
</dbReference>
<evidence type="ECO:0000256" key="3">
    <source>
        <dbReference type="ARBA" id="ARBA00022485"/>
    </source>
</evidence>
<dbReference type="SUPFAM" id="SSF54862">
    <property type="entry name" value="4Fe-4S ferredoxins"/>
    <property type="match status" value="1"/>
</dbReference>
<dbReference type="SMART" id="SM00929">
    <property type="entry name" value="NADH-G_4Fe-4S_3"/>
    <property type="match status" value="1"/>
</dbReference>
<dbReference type="Gene3D" id="3.10.20.740">
    <property type="match status" value="1"/>
</dbReference>
<accession>A0A5N6AH19</accession>
<comment type="function">
    <text evidence="12">NDH-1 shuttles electrons from NADH, via FMN and iron-sulfur (Fe-S) centers, to quinones in the respiratory chain. The immediate electron acceptor for the enzyme in this species is believed to be menaquinone. Couples the redox reaction to proton translocation (for every two electrons transferred, four hydrogen ions are translocated across the cytoplasmic membrane), and thus conserves the redox energy in a proton gradient.</text>
</comment>
<dbReference type="GO" id="GO:0051537">
    <property type="term" value="F:2 iron, 2 sulfur cluster binding"/>
    <property type="evidence" value="ECO:0007669"/>
    <property type="project" value="UniProtKB-UniRule"/>
</dbReference>
<proteinExistence type="inferred from homology"/>
<keyword evidence="7 13" id="KW-1278">Translocase</keyword>
<keyword evidence="10 13" id="KW-0520">NAD</keyword>
<dbReference type="Pfam" id="PF13510">
    <property type="entry name" value="Fer2_4"/>
    <property type="match status" value="1"/>
</dbReference>
<dbReference type="InterPro" id="IPR054351">
    <property type="entry name" value="NADH_UbQ_OxRdtase_ferredoxin"/>
</dbReference>
<evidence type="ECO:0000313" key="18">
    <source>
        <dbReference type="Proteomes" id="UP000314251"/>
    </source>
</evidence>
<dbReference type="InterPro" id="IPR036010">
    <property type="entry name" value="2Fe-2S_ferredoxin-like_sf"/>
</dbReference>
<dbReference type="InterPro" id="IPR009010">
    <property type="entry name" value="Asp_de-COase-like_dom_sf"/>
</dbReference>
<dbReference type="NCBIfam" id="NF005895">
    <property type="entry name" value="PRK07860.1"/>
    <property type="match status" value="1"/>
</dbReference>
<dbReference type="GO" id="GO:0008137">
    <property type="term" value="F:NADH dehydrogenase (ubiquinone) activity"/>
    <property type="evidence" value="ECO:0007669"/>
    <property type="project" value="UniProtKB-UniRule"/>
</dbReference>
<keyword evidence="5 13" id="KW-0874">Quinone</keyword>
<feature type="domain" description="2Fe-2S ferredoxin-type" evidence="14">
    <location>
        <begin position="21"/>
        <end position="99"/>
    </location>
</feature>
<sequence length="842" mass="87983">MTVTTDAKSGGGQAAKPPATDLVTLTIDGIEISVPKGTLVIRAAEQLGIEIPRFCDHPLLDPAGACRQCIVEVEGQRKPMASCTITCTEGMVVRTQLTSQVAEKAQRGVMELLLINHPLDCPVCDKGGECPLQNQAMSTGDPESRFDGVKRTFAKPVPISAQVLLDRERCVLCARCTRFSNQVAGDPMIELLERGALQQVGTGEGDPFESYFSGNTIQICPVGALTSAAYRFRSRPFDLVSSPSVCEHCAGGCATRTDHRRGKVMRRLAADDPQVNEEWICDKGRFAFRYAQRPDRLTTPLVRNAETGELAPASWPEALRAAAAGLAGARERAAVLTGGRLTVEDTYAYAKFARVALATNDIDFRARVHSAEEAAFLASQVAGHGVDLDGAGVDYASLEAAPAVLLVGFESEEEAPGVFLRLRKAHRKRGQQIFSIASHITRGLAKTNGTLLPAAPGTEPDWLDALAGSDPALGAEGRAAAEALRADGALIVVGERLAGVAGGYTAAVAAAAATGARLVWIPRRAGERGAIEAGALPGLLPGGRPESDAEARAEIAAAWGVRALPERAGRDTAGILAAAAAGELAALVVAGVEVADLPDPAAARAALDTVAEGGFLLSLEQRPSEVTERAHVVLPVSAVVEKDGTFLNWEGRARPFAAAIKPDQMTRRQTLPDARALQMLADALDVHLGLPDLPTLRAELDGLGEWRGALPLGPTATPTELPRPEAGEAVLAGHRLLLDQGLMQQGDDALAATRHAAEARLSPATAAEAGVAPGDRLAVTGPAGTVTLPLRVTEELPDRVVWLPLNSVGGGAYQDLGARPGELVRVAAPSSAASPATEEVNA</sequence>
<dbReference type="PROSITE" id="PS00643">
    <property type="entry name" value="COMPLEX1_75K_3"/>
    <property type="match status" value="1"/>
</dbReference>
<dbReference type="AlphaFoldDB" id="A0A5N6AH19"/>
<dbReference type="CDD" id="cd00207">
    <property type="entry name" value="fer2"/>
    <property type="match status" value="1"/>
</dbReference>
<dbReference type="RefSeq" id="WP_139667204.1">
    <property type="nucleotide sequence ID" value="NZ_VDLY02000005.1"/>
</dbReference>
<keyword evidence="9 13" id="KW-0411">Iron-sulfur</keyword>
<dbReference type="Pfam" id="PF22151">
    <property type="entry name" value="Fer4_NDSU1"/>
    <property type="match status" value="1"/>
</dbReference>
<evidence type="ECO:0000256" key="6">
    <source>
        <dbReference type="ARBA" id="ARBA00022723"/>
    </source>
</evidence>
<keyword evidence="18" id="KW-1185">Reference proteome</keyword>
<gene>
    <name evidence="17" type="ORF">FH607_009370</name>
</gene>
<comment type="similarity">
    <text evidence="2 13">Belongs to the complex I 75 kDa subunit family.</text>
</comment>
<dbReference type="Gene3D" id="3.30.70.20">
    <property type="match status" value="1"/>
</dbReference>
<comment type="cofactor">
    <cofactor evidence="13">
        <name>[2Fe-2S] cluster</name>
        <dbReference type="ChEBI" id="CHEBI:190135"/>
    </cofactor>
    <text evidence="13">Binds 1 [2Fe-2S] cluster per subunit.</text>
</comment>
<organism evidence="17 18">
    <name type="scientific">Streptomyces mimosae</name>
    <dbReference type="NCBI Taxonomy" id="2586635"/>
    <lineage>
        <taxon>Bacteria</taxon>
        <taxon>Bacillati</taxon>
        <taxon>Actinomycetota</taxon>
        <taxon>Actinomycetes</taxon>
        <taxon>Kitasatosporales</taxon>
        <taxon>Streptomycetaceae</taxon>
        <taxon>Streptomyces</taxon>
    </lineage>
</organism>
<name>A0A5N6AH19_9ACTN</name>
<evidence type="ECO:0000259" key="16">
    <source>
        <dbReference type="PROSITE" id="PS51839"/>
    </source>
</evidence>
<keyword evidence="3 13" id="KW-0004">4Fe-4S</keyword>
<dbReference type="CDD" id="cd02788">
    <property type="entry name" value="MopB_CT_NDH-1_NuoG2-N7"/>
    <property type="match status" value="1"/>
</dbReference>
<keyword evidence="17" id="KW-0560">Oxidoreductase</keyword>
<dbReference type="PROSITE" id="PS51669">
    <property type="entry name" value="4FE4S_MOW_BIS_MGD"/>
    <property type="match status" value="1"/>
</dbReference>
<dbReference type="Pfam" id="PF01568">
    <property type="entry name" value="Molydop_binding"/>
    <property type="match status" value="1"/>
</dbReference>
<dbReference type="Gene3D" id="3.40.50.740">
    <property type="match status" value="2"/>
</dbReference>
<dbReference type="GO" id="GO:0046872">
    <property type="term" value="F:metal ion binding"/>
    <property type="evidence" value="ECO:0007669"/>
    <property type="project" value="UniProtKB-UniRule"/>
</dbReference>
<comment type="caution">
    <text evidence="17">The sequence shown here is derived from an EMBL/GenBank/DDBJ whole genome shotgun (WGS) entry which is preliminary data.</text>
</comment>
<dbReference type="InterPro" id="IPR001041">
    <property type="entry name" value="2Fe-2S_ferredoxin-type"/>
</dbReference>
<dbReference type="PANTHER" id="PTHR43105:SF12">
    <property type="entry name" value="NADH-QUINONE OXIDOREDUCTASE SUBUNIT G"/>
    <property type="match status" value="1"/>
</dbReference>
<dbReference type="OrthoDB" id="9810782at2"/>
<comment type="function">
    <text evidence="13">NDH-1 shuttles electrons from NADH, via FMN and iron-sulfur (Fe-S) centers, to quinones in the respiratory chain. Couples the redox reaction to proton translocation (for every two electrons transferred, four hydrogen ions are translocated across the cytoplasmic membrane), and thus conserves the redox energy in a proton gradient.</text>
</comment>
<dbReference type="Pfam" id="PF22117">
    <property type="entry name" value="Fer4_Nqo3"/>
    <property type="match status" value="1"/>
</dbReference>
<dbReference type="InterPro" id="IPR050123">
    <property type="entry name" value="Prok_molybdopt-oxidoreductase"/>
</dbReference>
<keyword evidence="8 13" id="KW-0408">Iron</keyword>
<dbReference type="FunFam" id="3.30.70.20:FF:000016">
    <property type="entry name" value="NADH-quinone oxidoreductase"/>
    <property type="match status" value="1"/>
</dbReference>
<dbReference type="InterPro" id="IPR006963">
    <property type="entry name" value="Mopterin_OxRdtase_4Fe-4S_dom"/>
</dbReference>
<keyword evidence="4 13" id="KW-0001">2Fe-2S</keyword>
<dbReference type="EMBL" id="VDLY02000005">
    <property type="protein sequence ID" value="KAB8167099.1"/>
    <property type="molecule type" value="Genomic_DNA"/>
</dbReference>
<dbReference type="InterPro" id="IPR000283">
    <property type="entry name" value="NADH_UbQ_OxRdtase_75kDa_su_CS"/>
</dbReference>
<dbReference type="PROSITE" id="PS00641">
    <property type="entry name" value="COMPLEX1_75K_1"/>
    <property type="match status" value="1"/>
</dbReference>
<dbReference type="NCBIfam" id="TIGR01973">
    <property type="entry name" value="NuoG"/>
    <property type="match status" value="1"/>
</dbReference>
<dbReference type="InterPro" id="IPR019574">
    <property type="entry name" value="NADH_UbQ_OxRdtase_Gsu_4Fe4S-bd"/>
</dbReference>
<reference evidence="17" key="1">
    <citation type="submission" date="2019-10" db="EMBL/GenBank/DDBJ databases">
        <title>Nonomuraea sp. nov., isolated from Phyllanthus amarus.</title>
        <authorList>
            <person name="Klykleung N."/>
            <person name="Tanasupawat S."/>
        </authorList>
    </citation>
    <scope>NUCLEOTIDE SEQUENCE [LARGE SCALE GENOMIC DNA]</scope>
    <source>
        <strain evidence="17">3MP-10</strain>
    </source>
</reference>
<dbReference type="GO" id="GO:0043546">
    <property type="term" value="F:molybdopterin cofactor binding"/>
    <property type="evidence" value="ECO:0007669"/>
    <property type="project" value="InterPro"/>
</dbReference>
<dbReference type="SUPFAM" id="SSF50692">
    <property type="entry name" value="ADC-like"/>
    <property type="match status" value="1"/>
</dbReference>
<dbReference type="Gene3D" id="3.40.228.10">
    <property type="entry name" value="Dimethylsulfoxide Reductase, domain 2"/>
    <property type="match status" value="1"/>
</dbReference>
<dbReference type="PROSITE" id="PS51839">
    <property type="entry name" value="4FE4S_HC3"/>
    <property type="match status" value="1"/>
</dbReference>
<dbReference type="Proteomes" id="UP000314251">
    <property type="component" value="Unassembled WGS sequence"/>
</dbReference>
<dbReference type="PANTHER" id="PTHR43105">
    <property type="entry name" value="RESPIRATORY NITRATE REDUCTASE"/>
    <property type="match status" value="1"/>
</dbReference>
<evidence type="ECO:0000259" key="14">
    <source>
        <dbReference type="PROSITE" id="PS51085"/>
    </source>
</evidence>
<feature type="domain" description="4Fe-4S Mo/W bis-MGD-type" evidence="15">
    <location>
        <begin position="239"/>
        <end position="295"/>
    </location>
</feature>
<evidence type="ECO:0000256" key="12">
    <source>
        <dbReference type="ARBA" id="ARBA00058530"/>
    </source>
</evidence>
<evidence type="ECO:0000256" key="13">
    <source>
        <dbReference type="RuleBase" id="RU003525"/>
    </source>
</evidence>
<protein>
    <recommendedName>
        <fullName evidence="13">NADH-quinone oxidoreductase</fullName>
        <ecNumber evidence="13">7.1.1.-</ecNumber>
    </recommendedName>
</protein>
<dbReference type="PROSITE" id="PS51085">
    <property type="entry name" value="2FE2S_FER_2"/>
    <property type="match status" value="1"/>
</dbReference>
<dbReference type="SMART" id="SM00926">
    <property type="entry name" value="Molybdop_Fe4S4"/>
    <property type="match status" value="1"/>
</dbReference>
<evidence type="ECO:0000256" key="4">
    <source>
        <dbReference type="ARBA" id="ARBA00022714"/>
    </source>
</evidence>
<dbReference type="InterPro" id="IPR006657">
    <property type="entry name" value="MoPterin_dinucl-bd_dom"/>
</dbReference>
<dbReference type="GO" id="GO:0016020">
    <property type="term" value="C:membrane"/>
    <property type="evidence" value="ECO:0007669"/>
    <property type="project" value="InterPro"/>
</dbReference>
<evidence type="ECO:0000256" key="5">
    <source>
        <dbReference type="ARBA" id="ARBA00022719"/>
    </source>
</evidence>
<evidence type="ECO:0000256" key="1">
    <source>
        <dbReference type="ARBA" id="ARBA00001966"/>
    </source>
</evidence>
<evidence type="ECO:0000256" key="9">
    <source>
        <dbReference type="ARBA" id="ARBA00023014"/>
    </source>
</evidence>
<dbReference type="FunFam" id="3.10.20.740:FF:000001">
    <property type="entry name" value="NADH-quinone oxidoreductase subunit G"/>
    <property type="match status" value="1"/>
</dbReference>
<dbReference type="FunFam" id="2.20.25.90:FF:000002">
    <property type="entry name" value="NADH-quinone oxidoreductase"/>
    <property type="match status" value="1"/>
</dbReference>
<evidence type="ECO:0000256" key="8">
    <source>
        <dbReference type="ARBA" id="ARBA00023004"/>
    </source>
</evidence>
<dbReference type="Pfam" id="PF10588">
    <property type="entry name" value="NADH-G_4Fe-4S_3"/>
    <property type="match status" value="1"/>
</dbReference>
<dbReference type="EC" id="7.1.1.-" evidence="13"/>
<evidence type="ECO:0000256" key="7">
    <source>
        <dbReference type="ARBA" id="ARBA00022967"/>
    </source>
</evidence>
<dbReference type="GO" id="GO:0003954">
    <property type="term" value="F:NADH dehydrogenase activity"/>
    <property type="evidence" value="ECO:0007669"/>
    <property type="project" value="TreeGrafter"/>
</dbReference>
<evidence type="ECO:0000256" key="2">
    <source>
        <dbReference type="ARBA" id="ARBA00005404"/>
    </source>
</evidence>
<dbReference type="SUPFAM" id="SSF53706">
    <property type="entry name" value="Formate dehydrogenase/DMSO reductase, domains 1-3"/>
    <property type="match status" value="1"/>
</dbReference>
<dbReference type="GO" id="GO:0048038">
    <property type="term" value="F:quinone binding"/>
    <property type="evidence" value="ECO:0007669"/>
    <property type="project" value="UniProtKB-UniRule"/>
</dbReference>
<keyword evidence="6 13" id="KW-0479">Metal-binding</keyword>
<comment type="cofactor">
    <cofactor evidence="1 13">
        <name>[4Fe-4S] cluster</name>
        <dbReference type="ChEBI" id="CHEBI:49883"/>
    </cofactor>
</comment>
<evidence type="ECO:0000259" key="15">
    <source>
        <dbReference type="PROSITE" id="PS51669"/>
    </source>
</evidence>
<comment type="catalytic activity">
    <reaction evidence="11 13">
        <text>a quinone + NADH + 5 H(+)(in) = a quinol + NAD(+) + 4 H(+)(out)</text>
        <dbReference type="Rhea" id="RHEA:57888"/>
        <dbReference type="ChEBI" id="CHEBI:15378"/>
        <dbReference type="ChEBI" id="CHEBI:24646"/>
        <dbReference type="ChEBI" id="CHEBI:57540"/>
        <dbReference type="ChEBI" id="CHEBI:57945"/>
        <dbReference type="ChEBI" id="CHEBI:132124"/>
    </reaction>
</comment>
<feature type="domain" description="4Fe-4S His(Cys)3-ligated-type" evidence="16">
    <location>
        <begin position="101"/>
        <end position="140"/>
    </location>
</feature>
<dbReference type="Gene3D" id="2.40.40.20">
    <property type="match status" value="1"/>
</dbReference>
<dbReference type="GO" id="GO:0042773">
    <property type="term" value="P:ATP synthesis coupled electron transport"/>
    <property type="evidence" value="ECO:0007669"/>
    <property type="project" value="InterPro"/>
</dbReference>